<comment type="caution">
    <text evidence="4">The sequence shown here is derived from an EMBL/GenBank/DDBJ whole genome shotgun (WGS) entry which is preliminary data.</text>
</comment>
<dbReference type="PRINTS" id="PR01167">
    <property type="entry name" value="INSADHFAMILY"/>
</dbReference>
<keyword evidence="2" id="KW-0560">Oxidoreductase</keyword>
<protein>
    <recommendedName>
        <fullName evidence="6">Alcohol dehydrogenase</fullName>
    </recommendedName>
</protein>
<dbReference type="PANTHER" id="PTHR44229:SF8">
    <property type="entry name" value="ALCOHOL DEHYDROGENASE-RELATED"/>
    <property type="match status" value="1"/>
</dbReference>
<organism evidence="4 5">
    <name type="scientific">Ignelater luminosus</name>
    <name type="common">Cucubano</name>
    <name type="synonym">Pyrophorus luminosus</name>
    <dbReference type="NCBI Taxonomy" id="2038154"/>
    <lineage>
        <taxon>Eukaryota</taxon>
        <taxon>Metazoa</taxon>
        <taxon>Ecdysozoa</taxon>
        <taxon>Arthropoda</taxon>
        <taxon>Hexapoda</taxon>
        <taxon>Insecta</taxon>
        <taxon>Pterygota</taxon>
        <taxon>Neoptera</taxon>
        <taxon>Endopterygota</taxon>
        <taxon>Coleoptera</taxon>
        <taxon>Polyphaga</taxon>
        <taxon>Elateriformia</taxon>
        <taxon>Elateroidea</taxon>
        <taxon>Elateridae</taxon>
        <taxon>Agrypninae</taxon>
        <taxon>Pyrophorini</taxon>
        <taxon>Ignelater</taxon>
    </lineage>
</organism>
<dbReference type="SUPFAM" id="SSF51735">
    <property type="entry name" value="NAD(P)-binding Rossmann-fold domains"/>
    <property type="match status" value="1"/>
</dbReference>
<dbReference type="GO" id="GO:0016616">
    <property type="term" value="F:oxidoreductase activity, acting on the CH-OH group of donors, NAD or NADP as acceptor"/>
    <property type="evidence" value="ECO:0007669"/>
    <property type="project" value="TreeGrafter"/>
</dbReference>
<dbReference type="Proteomes" id="UP000801492">
    <property type="component" value="Unassembled WGS sequence"/>
</dbReference>
<evidence type="ECO:0000313" key="4">
    <source>
        <dbReference type="EMBL" id="KAF2899495.1"/>
    </source>
</evidence>
<evidence type="ECO:0000256" key="1">
    <source>
        <dbReference type="ARBA" id="ARBA00006484"/>
    </source>
</evidence>
<dbReference type="EMBL" id="VTPC01002780">
    <property type="protein sequence ID" value="KAF2899495.1"/>
    <property type="molecule type" value="Genomic_DNA"/>
</dbReference>
<dbReference type="PRINTS" id="PR00080">
    <property type="entry name" value="SDRFAMILY"/>
</dbReference>
<dbReference type="GO" id="GO:0005737">
    <property type="term" value="C:cytoplasm"/>
    <property type="evidence" value="ECO:0007669"/>
    <property type="project" value="TreeGrafter"/>
</dbReference>
<dbReference type="OrthoDB" id="417891at2759"/>
<evidence type="ECO:0000256" key="3">
    <source>
        <dbReference type="RuleBase" id="RU000363"/>
    </source>
</evidence>
<accession>A0A8K0D4V1</accession>
<comment type="similarity">
    <text evidence="1 3">Belongs to the short-chain dehydrogenases/reductases (SDR) family.</text>
</comment>
<dbReference type="InterPro" id="IPR036291">
    <property type="entry name" value="NAD(P)-bd_dom_sf"/>
</dbReference>
<evidence type="ECO:0000256" key="2">
    <source>
        <dbReference type="ARBA" id="ARBA00023002"/>
    </source>
</evidence>
<gene>
    <name evidence="4" type="ORF">ILUMI_06678</name>
</gene>
<dbReference type="FunFam" id="3.40.50.720:FF:000149">
    <property type="entry name" value="15-hydroxyprostaglandin dehydrogenase [NAD(+)]"/>
    <property type="match status" value="1"/>
</dbReference>
<evidence type="ECO:0000313" key="5">
    <source>
        <dbReference type="Proteomes" id="UP000801492"/>
    </source>
</evidence>
<dbReference type="Pfam" id="PF00106">
    <property type="entry name" value="adh_short"/>
    <property type="match status" value="1"/>
</dbReference>
<proteinExistence type="inferred from homology"/>
<dbReference type="PANTHER" id="PTHR44229">
    <property type="entry name" value="15-HYDROXYPROSTAGLANDIN DEHYDROGENASE [NAD(+)]"/>
    <property type="match status" value="1"/>
</dbReference>
<evidence type="ECO:0008006" key="6">
    <source>
        <dbReference type="Google" id="ProtNLM"/>
    </source>
</evidence>
<dbReference type="Gene3D" id="3.40.50.720">
    <property type="entry name" value="NAD(P)-binding Rossmann-like Domain"/>
    <property type="match status" value="1"/>
</dbReference>
<reference evidence="4" key="1">
    <citation type="submission" date="2019-08" db="EMBL/GenBank/DDBJ databases">
        <title>The genome of the North American firefly Photinus pyralis.</title>
        <authorList>
            <consortium name="Photinus pyralis genome working group"/>
            <person name="Fallon T.R."/>
            <person name="Sander Lower S.E."/>
            <person name="Weng J.-K."/>
        </authorList>
    </citation>
    <scope>NUCLEOTIDE SEQUENCE</scope>
    <source>
        <strain evidence="4">TRF0915ILg1</strain>
        <tissue evidence="4">Whole body</tissue>
    </source>
</reference>
<dbReference type="AlphaFoldDB" id="A0A8K0D4V1"/>
<dbReference type="InterPro" id="IPR002347">
    <property type="entry name" value="SDR_fam"/>
</dbReference>
<keyword evidence="5" id="KW-1185">Reference proteome</keyword>
<name>A0A8K0D4V1_IGNLU</name>
<sequence length="301" mass="32980">MNLNKIIWNHLLKSYSLLQRSIQSRNKTCCDCCCNFCKDKVAIVTGGADGIGLECARELLRNGVRGCVIGDVSREKECMEELTKEFPPCKIVFKHCDVTNKCQFSELFKVASSQFCGLHILLNNAGILNDGEWEREIATNVTACVRGTYMGLECMSKSKGGEGGAIINVASILGMQHFAGSPVYVGTKHFLVGFDRSIGDPYHYDRTGVKIFTICPGVTITPMIHNADKFAHKEFESGMGKLLSDALASLPPQGPEAVAKGLIVMLNQGRSGSVWVSEGNEFYEVRIPDRRTFRVGCGCCS</sequence>